<reference evidence="2" key="1">
    <citation type="submission" date="2023-03" db="EMBL/GenBank/DDBJ databases">
        <title>Massive genome expansion in bonnet fungi (Mycena s.s.) driven by repeated elements and novel gene families across ecological guilds.</title>
        <authorList>
            <consortium name="Lawrence Berkeley National Laboratory"/>
            <person name="Harder C.B."/>
            <person name="Miyauchi S."/>
            <person name="Viragh M."/>
            <person name="Kuo A."/>
            <person name="Thoen E."/>
            <person name="Andreopoulos B."/>
            <person name="Lu D."/>
            <person name="Skrede I."/>
            <person name="Drula E."/>
            <person name="Henrissat B."/>
            <person name="Morin E."/>
            <person name="Kohler A."/>
            <person name="Barry K."/>
            <person name="LaButti K."/>
            <person name="Morin E."/>
            <person name="Salamov A."/>
            <person name="Lipzen A."/>
            <person name="Mereny Z."/>
            <person name="Hegedus B."/>
            <person name="Baldrian P."/>
            <person name="Stursova M."/>
            <person name="Weitz H."/>
            <person name="Taylor A."/>
            <person name="Grigoriev I.V."/>
            <person name="Nagy L.G."/>
            <person name="Martin F."/>
            <person name="Kauserud H."/>
        </authorList>
    </citation>
    <scope>NUCLEOTIDE SEQUENCE</scope>
    <source>
        <strain evidence="2">CBHHK067</strain>
    </source>
</reference>
<evidence type="ECO:0000313" key="2">
    <source>
        <dbReference type="EMBL" id="KAJ7627884.1"/>
    </source>
</evidence>
<evidence type="ECO:0000256" key="1">
    <source>
        <dbReference type="SAM" id="MobiDB-lite"/>
    </source>
</evidence>
<keyword evidence="3" id="KW-1185">Reference proteome</keyword>
<gene>
    <name evidence="2" type="ORF">B0H17DRAFT_1150832</name>
</gene>
<proteinExistence type="predicted"/>
<evidence type="ECO:0000313" key="3">
    <source>
        <dbReference type="Proteomes" id="UP001221757"/>
    </source>
</evidence>
<sequence>MTEPRLEGEPCSTIDPRERGKLHSLWSIGQAQLAKSGVRDAHHTDQGGTGRSEGPRGSRGSGRPTRADIPPTSSSIKAPVATYMAAGKAQVNPRSGISNSREIWELRGGQGRGQLKNTGEQLESPGNADRNIRHQRNHDGASVHEGWVFWLRERQHILEYCRKDAGTSTNLNTTVAQNTLISRRNFDYYNHALRDLSAHRELA</sequence>
<dbReference type="Proteomes" id="UP001221757">
    <property type="component" value="Unassembled WGS sequence"/>
</dbReference>
<feature type="region of interest" description="Disordered" evidence="1">
    <location>
        <begin position="1"/>
        <end position="20"/>
    </location>
</feature>
<name>A0AAD7BR19_MYCRO</name>
<dbReference type="AlphaFoldDB" id="A0AAD7BR19"/>
<protein>
    <submittedName>
        <fullName evidence="2">Uncharacterized protein</fullName>
    </submittedName>
</protein>
<comment type="caution">
    <text evidence="2">The sequence shown here is derived from an EMBL/GenBank/DDBJ whole genome shotgun (WGS) entry which is preliminary data.</text>
</comment>
<accession>A0AAD7BR19</accession>
<dbReference type="EMBL" id="JARKIE010000565">
    <property type="protein sequence ID" value="KAJ7627884.1"/>
    <property type="molecule type" value="Genomic_DNA"/>
</dbReference>
<feature type="region of interest" description="Disordered" evidence="1">
    <location>
        <begin position="33"/>
        <end position="78"/>
    </location>
</feature>
<organism evidence="2 3">
    <name type="scientific">Mycena rosella</name>
    <name type="common">Pink bonnet</name>
    <name type="synonym">Agaricus rosellus</name>
    <dbReference type="NCBI Taxonomy" id="1033263"/>
    <lineage>
        <taxon>Eukaryota</taxon>
        <taxon>Fungi</taxon>
        <taxon>Dikarya</taxon>
        <taxon>Basidiomycota</taxon>
        <taxon>Agaricomycotina</taxon>
        <taxon>Agaricomycetes</taxon>
        <taxon>Agaricomycetidae</taxon>
        <taxon>Agaricales</taxon>
        <taxon>Marasmiineae</taxon>
        <taxon>Mycenaceae</taxon>
        <taxon>Mycena</taxon>
    </lineage>
</organism>